<protein>
    <submittedName>
        <fullName evidence="1">Uncharacterized protein</fullName>
    </submittedName>
</protein>
<evidence type="ECO:0000313" key="1">
    <source>
        <dbReference type="EMBL" id="RLW04385.1"/>
    </source>
</evidence>
<dbReference type="EMBL" id="QUSF01000013">
    <property type="protein sequence ID" value="RLW04385.1"/>
    <property type="molecule type" value="Genomic_DNA"/>
</dbReference>
<proteinExistence type="predicted"/>
<comment type="caution">
    <text evidence="1">The sequence shown here is derived from an EMBL/GenBank/DDBJ whole genome shotgun (WGS) entry which is preliminary data.</text>
</comment>
<keyword evidence="2" id="KW-1185">Reference proteome</keyword>
<dbReference type="Proteomes" id="UP000276834">
    <property type="component" value="Unassembled WGS sequence"/>
</dbReference>
<dbReference type="AlphaFoldDB" id="A0A3L8SM28"/>
<organism evidence="1 2">
    <name type="scientific">Chloebia gouldiae</name>
    <name type="common">Gouldian finch</name>
    <name type="synonym">Erythrura gouldiae</name>
    <dbReference type="NCBI Taxonomy" id="44316"/>
    <lineage>
        <taxon>Eukaryota</taxon>
        <taxon>Metazoa</taxon>
        <taxon>Chordata</taxon>
        <taxon>Craniata</taxon>
        <taxon>Vertebrata</taxon>
        <taxon>Euteleostomi</taxon>
        <taxon>Archelosauria</taxon>
        <taxon>Archosauria</taxon>
        <taxon>Dinosauria</taxon>
        <taxon>Saurischia</taxon>
        <taxon>Theropoda</taxon>
        <taxon>Coelurosauria</taxon>
        <taxon>Aves</taxon>
        <taxon>Neognathae</taxon>
        <taxon>Neoaves</taxon>
        <taxon>Telluraves</taxon>
        <taxon>Australaves</taxon>
        <taxon>Passeriformes</taxon>
        <taxon>Passeroidea</taxon>
        <taxon>Passeridae</taxon>
        <taxon>Chloebia</taxon>
    </lineage>
</organism>
<gene>
    <name evidence="1" type="ORF">DV515_00005742</name>
</gene>
<accession>A0A3L8SM28</accession>
<name>A0A3L8SM28_CHLGU</name>
<reference evidence="1 2" key="1">
    <citation type="journal article" date="2018" name="Proc. R. Soc. B">
        <title>A non-coding region near Follistatin controls head colour polymorphism in the Gouldian finch.</title>
        <authorList>
            <person name="Toomey M.B."/>
            <person name="Marques C.I."/>
            <person name="Andrade P."/>
            <person name="Araujo P.M."/>
            <person name="Sabatino S."/>
            <person name="Gazda M.A."/>
            <person name="Afonso S."/>
            <person name="Lopes R.J."/>
            <person name="Corbo J.C."/>
            <person name="Carneiro M."/>
        </authorList>
    </citation>
    <scope>NUCLEOTIDE SEQUENCE [LARGE SCALE GENOMIC DNA]</scope>
    <source>
        <strain evidence="1">Red01</strain>
        <tissue evidence="1">Muscle</tissue>
    </source>
</reference>
<sequence>MPTSLLRYRLSLSENISGLRQPPTRPPCALGVPPAPRKAPVPSLPLQHAGARLGLLALLEVPLPSPSTNFGRCRELAGGIAAKRRRGAEDVLWELSQTLHGGP</sequence>
<evidence type="ECO:0000313" key="2">
    <source>
        <dbReference type="Proteomes" id="UP000276834"/>
    </source>
</evidence>